<reference evidence="2" key="1">
    <citation type="submission" date="2022-07" db="EMBL/GenBank/DDBJ databases">
        <title>Phylogenomic reconstructions and comparative analyses of Kickxellomycotina fungi.</title>
        <authorList>
            <person name="Reynolds N.K."/>
            <person name="Stajich J.E."/>
            <person name="Barry K."/>
            <person name="Grigoriev I.V."/>
            <person name="Crous P."/>
            <person name="Smith M.E."/>
        </authorList>
    </citation>
    <scope>NUCLEOTIDE SEQUENCE</scope>
    <source>
        <strain evidence="2">RSA 1196</strain>
    </source>
</reference>
<evidence type="ECO:0000256" key="1">
    <source>
        <dbReference type="SAM" id="MobiDB-lite"/>
    </source>
</evidence>
<feature type="region of interest" description="Disordered" evidence="1">
    <location>
        <begin position="32"/>
        <end position="60"/>
    </location>
</feature>
<protein>
    <submittedName>
        <fullName evidence="2">Uncharacterized protein</fullName>
    </submittedName>
</protein>
<name>A0A9W8AV42_9FUNG</name>
<feature type="compositionally biased region" description="Pro residues" evidence="1">
    <location>
        <begin position="133"/>
        <end position="142"/>
    </location>
</feature>
<dbReference type="AlphaFoldDB" id="A0A9W8AV42"/>
<dbReference type="EMBL" id="JANBPY010000640">
    <property type="protein sequence ID" value="KAJ1965006.1"/>
    <property type="molecule type" value="Genomic_DNA"/>
</dbReference>
<dbReference type="Proteomes" id="UP001150925">
    <property type="component" value="Unassembled WGS sequence"/>
</dbReference>
<organism evidence="2 3">
    <name type="scientific">Dispira parvispora</name>
    <dbReference type="NCBI Taxonomy" id="1520584"/>
    <lineage>
        <taxon>Eukaryota</taxon>
        <taxon>Fungi</taxon>
        <taxon>Fungi incertae sedis</taxon>
        <taxon>Zoopagomycota</taxon>
        <taxon>Kickxellomycotina</taxon>
        <taxon>Dimargaritomycetes</taxon>
        <taxon>Dimargaritales</taxon>
        <taxon>Dimargaritaceae</taxon>
        <taxon>Dispira</taxon>
    </lineage>
</organism>
<accession>A0A9W8AV42</accession>
<comment type="caution">
    <text evidence="2">The sequence shown here is derived from an EMBL/GenBank/DDBJ whole genome shotgun (WGS) entry which is preliminary data.</text>
</comment>
<feature type="region of interest" description="Disordered" evidence="1">
    <location>
        <begin position="130"/>
        <end position="149"/>
    </location>
</feature>
<sequence length="290" mass="32816">MEVLSSGSSQNCRNVMSINNICGRDAGELTSHIHQPRVDSPNIPETSASTERKRKFAAVEPGQPRPYIFINADATTMNARYGPSDSQGSSSPIRRTGIWVNDRGVGLYGEIPDDPEIMKRVEDIVGGVVEPVPGEPFEPYPGDPRKSEEKIESFKNECIRRISEYSKAVMLSDSTLILRRIRNHKYRLSSYDKTTTTLWNYHKGEMVPRHSVKPFIGNNTIVGMTYQEIGKNEVLSKFLLIPGVPGYDCRYYTEHLKRKYAFLKPFVLALDGNPSQAISTFLTRMKYTRM</sequence>
<evidence type="ECO:0000313" key="3">
    <source>
        <dbReference type="Proteomes" id="UP001150925"/>
    </source>
</evidence>
<proteinExistence type="predicted"/>
<gene>
    <name evidence="2" type="ORF">IWQ62_002772</name>
</gene>
<keyword evidence="3" id="KW-1185">Reference proteome</keyword>
<evidence type="ECO:0000313" key="2">
    <source>
        <dbReference type="EMBL" id="KAJ1965006.1"/>
    </source>
</evidence>